<feature type="chain" id="PRO_5038642079" evidence="5">
    <location>
        <begin position="21"/>
        <end position="289"/>
    </location>
</feature>
<organism evidence="7 8">
    <name type="scientific">Haloechinothrix alba</name>
    <dbReference type="NCBI Taxonomy" id="664784"/>
    <lineage>
        <taxon>Bacteria</taxon>
        <taxon>Bacillati</taxon>
        <taxon>Actinomycetota</taxon>
        <taxon>Actinomycetes</taxon>
        <taxon>Pseudonocardiales</taxon>
        <taxon>Pseudonocardiaceae</taxon>
        <taxon>Haloechinothrix</taxon>
    </lineage>
</organism>
<dbReference type="InterPro" id="IPR018313">
    <property type="entry name" value="SBP_3_CS"/>
</dbReference>
<dbReference type="PANTHER" id="PTHR30085:SF6">
    <property type="entry name" value="ABC TRANSPORTER GLUTAMINE-BINDING PROTEIN GLNH"/>
    <property type="match status" value="1"/>
</dbReference>
<evidence type="ECO:0000256" key="4">
    <source>
        <dbReference type="RuleBase" id="RU003744"/>
    </source>
</evidence>
<evidence type="ECO:0000313" key="7">
    <source>
        <dbReference type="EMBL" id="SNR53816.1"/>
    </source>
</evidence>
<accession>A0A238X492</accession>
<keyword evidence="3 5" id="KW-0732">Signal</keyword>
<dbReference type="GO" id="GO:0030288">
    <property type="term" value="C:outer membrane-bounded periplasmic space"/>
    <property type="evidence" value="ECO:0007669"/>
    <property type="project" value="TreeGrafter"/>
</dbReference>
<evidence type="ECO:0000259" key="6">
    <source>
        <dbReference type="SMART" id="SM00062"/>
    </source>
</evidence>
<dbReference type="PROSITE" id="PS51257">
    <property type="entry name" value="PROKAR_LIPOPROTEIN"/>
    <property type="match status" value="1"/>
</dbReference>
<dbReference type="RefSeq" id="WP_089301318.1">
    <property type="nucleotide sequence ID" value="NZ_FZNW01000009.1"/>
</dbReference>
<dbReference type="CDD" id="cd13690">
    <property type="entry name" value="PBP2_GluB"/>
    <property type="match status" value="1"/>
</dbReference>
<keyword evidence="2" id="KW-0813">Transport</keyword>
<dbReference type="Proteomes" id="UP000198348">
    <property type="component" value="Unassembled WGS sequence"/>
</dbReference>
<dbReference type="GO" id="GO:0005576">
    <property type="term" value="C:extracellular region"/>
    <property type="evidence" value="ECO:0007669"/>
    <property type="project" value="TreeGrafter"/>
</dbReference>
<feature type="domain" description="Solute-binding protein family 3/N-terminal" evidence="6">
    <location>
        <begin position="54"/>
        <end position="277"/>
    </location>
</feature>
<dbReference type="SUPFAM" id="SSF53850">
    <property type="entry name" value="Periplasmic binding protein-like II"/>
    <property type="match status" value="1"/>
</dbReference>
<dbReference type="InterPro" id="IPR051455">
    <property type="entry name" value="Bact_solute-bind_prot3"/>
</dbReference>
<evidence type="ECO:0000256" key="2">
    <source>
        <dbReference type="ARBA" id="ARBA00022448"/>
    </source>
</evidence>
<evidence type="ECO:0000313" key="8">
    <source>
        <dbReference type="Proteomes" id="UP000198348"/>
    </source>
</evidence>
<gene>
    <name evidence="7" type="ORF">SAMN06265360_10959</name>
</gene>
<keyword evidence="8" id="KW-1185">Reference proteome</keyword>
<sequence length="289" mass="31518">MRMRYTAFTALMASAALVLAACGGDDDAGEQDADVEASEFEEGTTMAQLAEAGEITIGTKFDQPLFGLQAPSGEPVGFDVEIAKIIASELGIGSDGIEWRETTSANREEFLKGGQVDMVVATYTINDERKQEVDFAGPYYNAGQSILVLEENDEISGPEDLAGKDVCTVEGSTPAQNMRDNYPEANLDLTDTYSNCLEPLRQGQVDALTTDNVILSGFIDQNPDEFKLVGEPFTEEPYGVGVPKGDDEFRSFINDVLEESFDDGRWLEAWENTAGEVLETPETPEVDRY</sequence>
<dbReference type="Pfam" id="PF00497">
    <property type="entry name" value="SBP_bac_3"/>
    <property type="match status" value="1"/>
</dbReference>
<protein>
    <submittedName>
        <fullName evidence="7">Amino acid ABC transporter substrate-binding protein, PAAT family</fullName>
    </submittedName>
</protein>
<dbReference type="EMBL" id="FZNW01000009">
    <property type="protein sequence ID" value="SNR53816.1"/>
    <property type="molecule type" value="Genomic_DNA"/>
</dbReference>
<dbReference type="InterPro" id="IPR001638">
    <property type="entry name" value="Solute-binding_3/MltF_N"/>
</dbReference>
<name>A0A238X492_9PSEU</name>
<dbReference type="OrthoDB" id="9807888at2"/>
<dbReference type="Gene3D" id="3.40.190.10">
    <property type="entry name" value="Periplasmic binding protein-like II"/>
    <property type="match status" value="2"/>
</dbReference>
<evidence type="ECO:0000256" key="3">
    <source>
        <dbReference type="ARBA" id="ARBA00022729"/>
    </source>
</evidence>
<dbReference type="SMART" id="SM00062">
    <property type="entry name" value="PBPb"/>
    <property type="match status" value="1"/>
</dbReference>
<comment type="similarity">
    <text evidence="1 4">Belongs to the bacterial solute-binding protein 3 family.</text>
</comment>
<evidence type="ECO:0000256" key="5">
    <source>
        <dbReference type="SAM" id="SignalP"/>
    </source>
</evidence>
<dbReference type="PROSITE" id="PS01039">
    <property type="entry name" value="SBP_BACTERIAL_3"/>
    <property type="match status" value="1"/>
</dbReference>
<evidence type="ECO:0000256" key="1">
    <source>
        <dbReference type="ARBA" id="ARBA00010333"/>
    </source>
</evidence>
<reference evidence="7 8" key="1">
    <citation type="submission" date="2017-06" db="EMBL/GenBank/DDBJ databases">
        <authorList>
            <person name="Kim H.J."/>
            <person name="Triplett B.A."/>
        </authorList>
    </citation>
    <scope>NUCLEOTIDE SEQUENCE [LARGE SCALE GENOMIC DNA]</scope>
    <source>
        <strain evidence="7 8">DSM 45207</strain>
    </source>
</reference>
<dbReference type="AlphaFoldDB" id="A0A238X492"/>
<dbReference type="PANTHER" id="PTHR30085">
    <property type="entry name" value="AMINO ACID ABC TRANSPORTER PERMEASE"/>
    <property type="match status" value="1"/>
</dbReference>
<proteinExistence type="inferred from homology"/>
<dbReference type="GO" id="GO:0006865">
    <property type="term" value="P:amino acid transport"/>
    <property type="evidence" value="ECO:0007669"/>
    <property type="project" value="TreeGrafter"/>
</dbReference>
<feature type="signal peptide" evidence="5">
    <location>
        <begin position="1"/>
        <end position="20"/>
    </location>
</feature>